<dbReference type="EMBL" id="LODL01000013">
    <property type="protein sequence ID" value="KXB31346.1"/>
    <property type="molecule type" value="Genomic_DNA"/>
</dbReference>
<keyword evidence="8" id="KW-1185">Reference proteome</keyword>
<keyword evidence="4" id="KW-0812">Transmembrane</keyword>
<dbReference type="PROSITE" id="PS50885">
    <property type="entry name" value="HAMP"/>
    <property type="match status" value="1"/>
</dbReference>
<dbReference type="GO" id="GO:0016020">
    <property type="term" value="C:membrane"/>
    <property type="evidence" value="ECO:0007669"/>
    <property type="project" value="InterPro"/>
</dbReference>
<dbReference type="Gene3D" id="6.10.340.10">
    <property type="match status" value="1"/>
</dbReference>
<dbReference type="PROSITE" id="PS50111">
    <property type="entry name" value="CHEMOTAXIS_TRANSDUC_2"/>
    <property type="match status" value="1"/>
</dbReference>
<sequence length="492" mass="53517">MQRSPFLSSAVLEVIFLNILLLVAGLVGMATHGWQLLDAIWMILLMCFGIGSGLFYLHKLKVALTPLQHIARISGEIASGIIGARIPATARRDELGQVCTNVNAMLDQMETCFQAQREALAAASSNQFQRHMESSTLQGVFREAVERGNQSLDILMANYHREMRNNLLSRLGQLNAENLLKNMRTSQQDMLGIVASTDELTELSSANAAAAEQSSAAIAQVVGGMNRLVQKIEETGRAITEFNGHREEIARSVSLIATIADQTNLLALNAAIEAARAGEHGRGFAVVADEVRKLAEHSKDASSAISGVMLTLQEDAEKMLVNSEEMRGIASESRQTIGDFDQRFAAVAASSATAMAQIRFVHDVSFASLAKVDHFIYKQNGYMAINRGADSDNAQAIKVSETGCRLGKWLGSEATTEVFGKLGAFKQIAAPHREVHQNMHRALDFMGQGWETDFDVQAKLFSAFEEVERGSDGVIHALDQMVREKHAAQSGG</sequence>
<dbReference type="InterPro" id="IPR003660">
    <property type="entry name" value="HAMP_dom"/>
</dbReference>
<evidence type="ECO:0000256" key="1">
    <source>
        <dbReference type="ARBA" id="ARBA00023224"/>
    </source>
</evidence>
<keyword evidence="1 3" id="KW-0807">Transducer</keyword>
<keyword evidence="4" id="KW-1133">Transmembrane helix</keyword>
<evidence type="ECO:0000256" key="3">
    <source>
        <dbReference type="PROSITE-ProRule" id="PRU00284"/>
    </source>
</evidence>
<dbReference type="STRING" id="281362.AT959_06615"/>
<dbReference type="AlphaFoldDB" id="A0A133XKA8"/>
<evidence type="ECO:0008006" key="9">
    <source>
        <dbReference type="Google" id="ProtNLM"/>
    </source>
</evidence>
<evidence type="ECO:0000256" key="2">
    <source>
        <dbReference type="ARBA" id="ARBA00029447"/>
    </source>
</evidence>
<dbReference type="Pfam" id="PF13682">
    <property type="entry name" value="CZB"/>
    <property type="match status" value="1"/>
</dbReference>
<gene>
    <name evidence="7" type="ORF">AT959_06615</name>
</gene>
<dbReference type="PANTHER" id="PTHR32089:SF112">
    <property type="entry name" value="LYSOZYME-LIKE PROTEIN-RELATED"/>
    <property type="match status" value="1"/>
</dbReference>
<dbReference type="GO" id="GO:0007165">
    <property type="term" value="P:signal transduction"/>
    <property type="evidence" value="ECO:0007669"/>
    <property type="project" value="UniProtKB-KW"/>
</dbReference>
<dbReference type="Pfam" id="PF00015">
    <property type="entry name" value="MCPsignal"/>
    <property type="match status" value="1"/>
</dbReference>
<feature type="domain" description="Methyl-accepting transducer" evidence="5">
    <location>
        <begin position="193"/>
        <end position="368"/>
    </location>
</feature>
<dbReference type="SMART" id="SM00283">
    <property type="entry name" value="MA"/>
    <property type="match status" value="1"/>
</dbReference>
<name>A0A133XKA8_9RHOO</name>
<evidence type="ECO:0000256" key="4">
    <source>
        <dbReference type="SAM" id="Phobius"/>
    </source>
</evidence>
<comment type="caution">
    <text evidence="7">The sequence shown here is derived from an EMBL/GenBank/DDBJ whole genome shotgun (WGS) entry which is preliminary data.</text>
</comment>
<dbReference type="SUPFAM" id="SSF58104">
    <property type="entry name" value="Methyl-accepting chemotaxis protein (MCP) signaling domain"/>
    <property type="match status" value="1"/>
</dbReference>
<dbReference type="Proteomes" id="UP000070186">
    <property type="component" value="Unassembled WGS sequence"/>
</dbReference>
<dbReference type="Gene3D" id="1.20.120.30">
    <property type="entry name" value="Aspartate receptor, ligand-binding domain"/>
    <property type="match status" value="1"/>
</dbReference>
<evidence type="ECO:0000313" key="8">
    <source>
        <dbReference type="Proteomes" id="UP000070186"/>
    </source>
</evidence>
<dbReference type="Gene3D" id="1.10.287.950">
    <property type="entry name" value="Methyl-accepting chemotaxis protein"/>
    <property type="match status" value="1"/>
</dbReference>
<organism evidence="7 8">
    <name type="scientific">Dechloromonas denitrificans</name>
    <dbReference type="NCBI Taxonomy" id="281362"/>
    <lineage>
        <taxon>Bacteria</taxon>
        <taxon>Pseudomonadati</taxon>
        <taxon>Pseudomonadota</taxon>
        <taxon>Betaproteobacteria</taxon>
        <taxon>Rhodocyclales</taxon>
        <taxon>Azonexaceae</taxon>
        <taxon>Dechloromonas</taxon>
    </lineage>
</organism>
<protein>
    <recommendedName>
        <fullName evidence="9">Chemotaxis protein</fullName>
    </recommendedName>
</protein>
<dbReference type="PANTHER" id="PTHR32089">
    <property type="entry name" value="METHYL-ACCEPTING CHEMOTAXIS PROTEIN MCPB"/>
    <property type="match status" value="1"/>
</dbReference>
<reference evidence="7 8" key="1">
    <citation type="submission" date="2015-12" db="EMBL/GenBank/DDBJ databases">
        <title>Nitrous oxide reduction kinetics distinguish bacteria harboring typical versus atypical NosZ.</title>
        <authorList>
            <person name="Yoon S."/>
            <person name="Nissen S."/>
            <person name="Park D."/>
            <person name="Sanford R.A."/>
            <person name="Loeffler F.E."/>
        </authorList>
    </citation>
    <scope>NUCLEOTIDE SEQUENCE [LARGE SCALE GENOMIC DNA]</scope>
    <source>
        <strain evidence="7 8">ATCC BAA-841</strain>
    </source>
</reference>
<accession>A0A133XKA8</accession>
<dbReference type="InterPro" id="IPR025991">
    <property type="entry name" value="Chemoreceptor_zinc-bind_dom"/>
</dbReference>
<dbReference type="CDD" id="cd06225">
    <property type="entry name" value="HAMP"/>
    <property type="match status" value="1"/>
</dbReference>
<comment type="similarity">
    <text evidence="2">Belongs to the methyl-accepting chemotaxis (MCP) protein family.</text>
</comment>
<evidence type="ECO:0000259" key="5">
    <source>
        <dbReference type="PROSITE" id="PS50111"/>
    </source>
</evidence>
<feature type="transmembrane region" description="Helical" evidence="4">
    <location>
        <begin position="6"/>
        <end position="27"/>
    </location>
</feature>
<dbReference type="RefSeq" id="WP_066881904.1">
    <property type="nucleotide sequence ID" value="NZ_LODL01000013.1"/>
</dbReference>
<evidence type="ECO:0000313" key="7">
    <source>
        <dbReference type="EMBL" id="KXB31346.1"/>
    </source>
</evidence>
<feature type="domain" description="HAMP" evidence="6">
    <location>
        <begin position="61"/>
        <end position="114"/>
    </location>
</feature>
<evidence type="ECO:0000259" key="6">
    <source>
        <dbReference type="PROSITE" id="PS50885"/>
    </source>
</evidence>
<dbReference type="InterPro" id="IPR004089">
    <property type="entry name" value="MCPsignal_dom"/>
</dbReference>
<dbReference type="Pfam" id="PF00672">
    <property type="entry name" value="HAMP"/>
    <property type="match status" value="1"/>
</dbReference>
<feature type="transmembrane region" description="Helical" evidence="4">
    <location>
        <begin position="39"/>
        <end position="57"/>
    </location>
</feature>
<keyword evidence="4" id="KW-0472">Membrane</keyword>
<dbReference type="SMART" id="SM00304">
    <property type="entry name" value="HAMP"/>
    <property type="match status" value="1"/>
</dbReference>
<proteinExistence type="inferred from homology"/>